<dbReference type="SUPFAM" id="SSF55874">
    <property type="entry name" value="ATPase domain of HSP90 chaperone/DNA topoisomerase II/histidine kinase"/>
    <property type="match status" value="1"/>
</dbReference>
<comment type="catalytic activity">
    <reaction evidence="1">
        <text>ATP + protein L-histidine = ADP + protein N-phospho-L-histidine.</text>
        <dbReference type="EC" id="2.7.13.3"/>
    </reaction>
</comment>
<dbReference type="CDD" id="cd06225">
    <property type="entry name" value="HAMP"/>
    <property type="match status" value="1"/>
</dbReference>
<accession>A0ABT5VCR6</accession>
<dbReference type="PANTHER" id="PTHR45528">
    <property type="entry name" value="SENSOR HISTIDINE KINASE CPXA"/>
    <property type="match status" value="1"/>
</dbReference>
<keyword evidence="4" id="KW-1003">Cell membrane</keyword>
<keyword evidence="9 18" id="KW-0418">Kinase</keyword>
<dbReference type="Proteomes" id="UP001148125">
    <property type="component" value="Unassembled WGS sequence"/>
</dbReference>
<dbReference type="Pfam" id="PF00512">
    <property type="entry name" value="HisKA"/>
    <property type="match status" value="1"/>
</dbReference>
<dbReference type="InterPro" id="IPR050398">
    <property type="entry name" value="HssS/ArlS-like"/>
</dbReference>
<dbReference type="EMBL" id="JAOTPO010000004">
    <property type="protein sequence ID" value="MDE5413238.1"/>
    <property type="molecule type" value="Genomic_DNA"/>
</dbReference>
<dbReference type="Gene3D" id="1.10.287.130">
    <property type="match status" value="1"/>
</dbReference>
<evidence type="ECO:0000259" key="17">
    <source>
        <dbReference type="PROSITE" id="PS50885"/>
    </source>
</evidence>
<dbReference type="SMART" id="SM00304">
    <property type="entry name" value="HAMP"/>
    <property type="match status" value="1"/>
</dbReference>
<keyword evidence="12" id="KW-0902">Two-component regulatory system</keyword>
<evidence type="ECO:0000256" key="3">
    <source>
        <dbReference type="ARBA" id="ARBA00012438"/>
    </source>
</evidence>
<evidence type="ECO:0000256" key="5">
    <source>
        <dbReference type="ARBA" id="ARBA00022553"/>
    </source>
</evidence>
<comment type="subcellular location">
    <subcellularLocation>
        <location evidence="2">Cell membrane</location>
        <topology evidence="2">Multi-pass membrane protein</topology>
    </subcellularLocation>
</comment>
<feature type="domain" description="HAMP" evidence="17">
    <location>
        <begin position="77"/>
        <end position="129"/>
    </location>
</feature>
<keyword evidence="8" id="KW-0547">Nucleotide-binding</keyword>
<dbReference type="PANTHER" id="PTHR45528:SF8">
    <property type="entry name" value="HISTIDINE KINASE"/>
    <property type="match status" value="1"/>
</dbReference>
<evidence type="ECO:0000313" key="19">
    <source>
        <dbReference type="Proteomes" id="UP001148125"/>
    </source>
</evidence>
<evidence type="ECO:0000256" key="10">
    <source>
        <dbReference type="ARBA" id="ARBA00022840"/>
    </source>
</evidence>
<dbReference type="SUPFAM" id="SSF158472">
    <property type="entry name" value="HAMP domain-like"/>
    <property type="match status" value="1"/>
</dbReference>
<dbReference type="InterPro" id="IPR003594">
    <property type="entry name" value="HATPase_dom"/>
</dbReference>
<dbReference type="InterPro" id="IPR036097">
    <property type="entry name" value="HisK_dim/P_sf"/>
</dbReference>
<keyword evidence="6" id="KW-0808">Transferase</keyword>
<keyword evidence="19" id="KW-1185">Reference proteome</keyword>
<evidence type="ECO:0000256" key="7">
    <source>
        <dbReference type="ARBA" id="ARBA00022692"/>
    </source>
</evidence>
<keyword evidence="11 15" id="KW-1133">Transmembrane helix</keyword>
<protein>
    <recommendedName>
        <fullName evidence="3">histidine kinase</fullName>
        <ecNumber evidence="3">2.7.13.3</ecNumber>
    </recommendedName>
</protein>
<dbReference type="InterPro" id="IPR036890">
    <property type="entry name" value="HATPase_C_sf"/>
</dbReference>
<dbReference type="EC" id="2.7.13.3" evidence="3"/>
<dbReference type="SMART" id="SM00387">
    <property type="entry name" value="HATPase_c"/>
    <property type="match status" value="1"/>
</dbReference>
<evidence type="ECO:0000259" key="16">
    <source>
        <dbReference type="PROSITE" id="PS50109"/>
    </source>
</evidence>
<gene>
    <name evidence="18" type="ORF">N7Z68_07550</name>
</gene>
<dbReference type="Gene3D" id="6.10.340.10">
    <property type="match status" value="1"/>
</dbReference>
<keyword evidence="14" id="KW-0175">Coiled coil</keyword>
<dbReference type="PROSITE" id="PS50885">
    <property type="entry name" value="HAMP"/>
    <property type="match status" value="1"/>
</dbReference>
<evidence type="ECO:0000256" key="1">
    <source>
        <dbReference type="ARBA" id="ARBA00000085"/>
    </source>
</evidence>
<keyword evidence="5" id="KW-0597">Phosphoprotein</keyword>
<dbReference type="SMART" id="SM00388">
    <property type="entry name" value="HisKA"/>
    <property type="match status" value="1"/>
</dbReference>
<dbReference type="InterPro" id="IPR005467">
    <property type="entry name" value="His_kinase_dom"/>
</dbReference>
<comment type="caution">
    <text evidence="18">The sequence shown here is derived from an EMBL/GenBank/DDBJ whole genome shotgun (WGS) entry which is preliminary data.</text>
</comment>
<keyword evidence="10" id="KW-0067">ATP-binding</keyword>
<evidence type="ECO:0000256" key="15">
    <source>
        <dbReference type="SAM" id="Phobius"/>
    </source>
</evidence>
<dbReference type="PRINTS" id="PR00344">
    <property type="entry name" value="BCTRLSENSOR"/>
</dbReference>
<feature type="coiled-coil region" evidence="14">
    <location>
        <begin position="103"/>
        <end position="140"/>
    </location>
</feature>
<keyword evidence="13 15" id="KW-0472">Membrane</keyword>
<evidence type="ECO:0000256" key="4">
    <source>
        <dbReference type="ARBA" id="ARBA00022475"/>
    </source>
</evidence>
<feature type="transmembrane region" description="Helical" evidence="15">
    <location>
        <begin position="12"/>
        <end position="35"/>
    </location>
</feature>
<dbReference type="SUPFAM" id="SSF47384">
    <property type="entry name" value="Homodimeric domain of signal transducing histidine kinase"/>
    <property type="match status" value="1"/>
</dbReference>
<evidence type="ECO:0000256" key="12">
    <source>
        <dbReference type="ARBA" id="ARBA00023012"/>
    </source>
</evidence>
<feature type="domain" description="Histidine kinase" evidence="16">
    <location>
        <begin position="144"/>
        <end position="359"/>
    </location>
</feature>
<evidence type="ECO:0000256" key="8">
    <source>
        <dbReference type="ARBA" id="ARBA00022741"/>
    </source>
</evidence>
<keyword evidence="7 15" id="KW-0812">Transmembrane</keyword>
<dbReference type="GO" id="GO:0016301">
    <property type="term" value="F:kinase activity"/>
    <property type="evidence" value="ECO:0007669"/>
    <property type="project" value="UniProtKB-KW"/>
</dbReference>
<name>A0ABT5VCR6_9BACI</name>
<evidence type="ECO:0000256" key="2">
    <source>
        <dbReference type="ARBA" id="ARBA00004651"/>
    </source>
</evidence>
<evidence type="ECO:0000313" key="18">
    <source>
        <dbReference type="EMBL" id="MDE5413238.1"/>
    </source>
</evidence>
<evidence type="ECO:0000256" key="14">
    <source>
        <dbReference type="SAM" id="Coils"/>
    </source>
</evidence>
<dbReference type="InterPro" id="IPR004358">
    <property type="entry name" value="Sig_transdc_His_kin-like_C"/>
</dbReference>
<dbReference type="RefSeq" id="WP_275117863.1">
    <property type="nucleotide sequence ID" value="NZ_JAOTPO010000004.1"/>
</dbReference>
<proteinExistence type="predicted"/>
<reference evidence="18" key="1">
    <citation type="submission" date="2024-05" db="EMBL/GenBank/DDBJ databases">
        <title>Alkalihalobacillus sp. strain MEB203 novel alkaliphilic bacterium from Lonar Lake, India.</title>
        <authorList>
            <person name="Joshi A."/>
            <person name="Thite S."/>
            <person name="Mengade P."/>
        </authorList>
    </citation>
    <scope>NUCLEOTIDE SEQUENCE</scope>
    <source>
        <strain evidence="18">MEB 203</strain>
    </source>
</reference>
<dbReference type="Gene3D" id="3.30.565.10">
    <property type="entry name" value="Histidine kinase-like ATPase, C-terminal domain"/>
    <property type="match status" value="1"/>
</dbReference>
<dbReference type="InterPro" id="IPR003660">
    <property type="entry name" value="HAMP_dom"/>
</dbReference>
<evidence type="ECO:0000256" key="9">
    <source>
        <dbReference type="ARBA" id="ARBA00022777"/>
    </source>
</evidence>
<evidence type="ECO:0000256" key="11">
    <source>
        <dbReference type="ARBA" id="ARBA00022989"/>
    </source>
</evidence>
<organism evidence="18 19">
    <name type="scientific">Alkalihalobacterium chitinilyticum</name>
    <dbReference type="NCBI Taxonomy" id="2980103"/>
    <lineage>
        <taxon>Bacteria</taxon>
        <taxon>Bacillati</taxon>
        <taxon>Bacillota</taxon>
        <taxon>Bacilli</taxon>
        <taxon>Bacillales</taxon>
        <taxon>Bacillaceae</taxon>
        <taxon>Alkalihalobacterium</taxon>
    </lineage>
</organism>
<evidence type="ECO:0000256" key="13">
    <source>
        <dbReference type="ARBA" id="ARBA00023136"/>
    </source>
</evidence>
<evidence type="ECO:0000256" key="6">
    <source>
        <dbReference type="ARBA" id="ARBA00022679"/>
    </source>
</evidence>
<dbReference type="Pfam" id="PF00672">
    <property type="entry name" value="HAMP"/>
    <property type="match status" value="1"/>
</dbReference>
<dbReference type="PROSITE" id="PS50109">
    <property type="entry name" value="HIS_KIN"/>
    <property type="match status" value="1"/>
</dbReference>
<dbReference type="CDD" id="cd00082">
    <property type="entry name" value="HisKA"/>
    <property type="match status" value="1"/>
</dbReference>
<sequence>MRVNKLRNKLIIKLLGAIAISFFVSYCVMVLNALLFRYLYDSGYFDMESVLHFNFMNLFTFTTGILSFIAAFLLLVRKKVAYLKLISDSVNHIANGSLGLTIKAEGKDELTQLAENINFMSKELENKFEHERRLEAAKNELITNVSHDLRTPLTSMIGYLDLLKKGQYEGKKQFDEYVETTYSKSLRLKTLIDELFEYTRLSDLDVKLNLVEVDVTALLEQIVGEYIPIFEREHLSVKKNITDEHVPVLLDIEKFVRVYENLFMNAIKYSIKPSDIRISLEAKGSKAVFKVSNRVDQPPVEDVNKLFGRFFTGDKARSENRGTGLGLAISKRIVELHKGSIGVEYKEGWMTFYVEHTIH</sequence>
<dbReference type="InterPro" id="IPR003661">
    <property type="entry name" value="HisK_dim/P_dom"/>
</dbReference>
<dbReference type="Pfam" id="PF02518">
    <property type="entry name" value="HATPase_c"/>
    <property type="match status" value="1"/>
</dbReference>
<feature type="transmembrane region" description="Helical" evidence="15">
    <location>
        <begin position="55"/>
        <end position="76"/>
    </location>
</feature>